<dbReference type="InterPro" id="IPR027417">
    <property type="entry name" value="P-loop_NTPase"/>
</dbReference>
<keyword evidence="2 3" id="KW-0728">SH3 domain</keyword>
<sequence>MEDFGLIHNEYDPKSRQITTAFRIINIRKNEDEPLGITVKEENGQVLIARIMAGSLADRQGMLHVNDIVLEVNGLPVDRPEILQEIIRKNNSNSIQLKIIPSFNEQVAQLSCHMKALFNYDPNVDSLLPCKELGLPFVQGDILEILNQEDSNWWQARRVNSLNHSNLVNPQVINQHMIINNQQIGLIPSQELEEKRRAFVRPEFDYASKTSICGTRVIKKKKKAIYSSNANTTFDNAELIFYEEVCRLNKFHRKCIVLIGASGVGRRTLKQRLIATEPEKFSGVLPHTSRPIRDGETNGRLYHFIHRDIMEREIEDSLYLEWGELQGHLYGTKLESIRNVIRQGKICVIDCNPQSLKLLKTPEFMPFIVFLGAPPIEQLRFMHDWGRQNNMSRNCTKIDKEQKDYKQKFHN</sequence>
<dbReference type="Gene3D" id="2.30.30.40">
    <property type="entry name" value="SH3 Domains"/>
    <property type="match status" value="1"/>
</dbReference>
<feature type="domain" description="PDZ" evidence="6">
    <location>
        <begin position="24"/>
        <end position="77"/>
    </location>
</feature>
<dbReference type="SUPFAM" id="SSF50156">
    <property type="entry name" value="PDZ domain-like"/>
    <property type="match status" value="1"/>
</dbReference>
<dbReference type="SUPFAM" id="SSF50044">
    <property type="entry name" value="SH3-domain"/>
    <property type="match status" value="1"/>
</dbReference>
<dbReference type="InterPro" id="IPR001478">
    <property type="entry name" value="PDZ"/>
</dbReference>
<protein>
    <recommendedName>
        <fullName evidence="9">MAGUK p55 subfamily member 6</fullName>
    </recommendedName>
</protein>
<gene>
    <name evidence="7" type="ORF">RND71_043762</name>
</gene>
<dbReference type="CDD" id="cd11862">
    <property type="entry name" value="SH3_MPP"/>
    <property type="match status" value="1"/>
</dbReference>
<evidence type="ECO:0000256" key="2">
    <source>
        <dbReference type="ARBA" id="ARBA00022443"/>
    </source>
</evidence>
<evidence type="ECO:0000313" key="7">
    <source>
        <dbReference type="EMBL" id="KAK4337066.1"/>
    </source>
</evidence>
<evidence type="ECO:0000259" key="4">
    <source>
        <dbReference type="PROSITE" id="PS50002"/>
    </source>
</evidence>
<comment type="similarity">
    <text evidence="1">Belongs to the MAGUK family.</text>
</comment>
<name>A0AAE1QPM3_9SOLA</name>
<proteinExistence type="inferred from homology"/>
<dbReference type="PROSITE" id="PS50052">
    <property type="entry name" value="GUANYLATE_KINASE_2"/>
    <property type="match status" value="1"/>
</dbReference>
<dbReference type="Gene3D" id="2.30.42.10">
    <property type="match status" value="1"/>
</dbReference>
<dbReference type="PROSITE" id="PS00856">
    <property type="entry name" value="GUANYLATE_KINASE_1"/>
    <property type="match status" value="1"/>
</dbReference>
<evidence type="ECO:0008006" key="9">
    <source>
        <dbReference type="Google" id="ProtNLM"/>
    </source>
</evidence>
<dbReference type="Pfam" id="PF00595">
    <property type="entry name" value="PDZ"/>
    <property type="match status" value="1"/>
</dbReference>
<dbReference type="EMBL" id="JAVYJV010000058">
    <property type="protein sequence ID" value="KAK4337066.1"/>
    <property type="molecule type" value="Genomic_DNA"/>
</dbReference>
<evidence type="ECO:0000256" key="1">
    <source>
        <dbReference type="ARBA" id="ARBA00007014"/>
    </source>
</evidence>
<feature type="domain" description="SH3" evidence="4">
    <location>
        <begin position="109"/>
        <end position="197"/>
    </location>
</feature>
<dbReference type="InterPro" id="IPR036034">
    <property type="entry name" value="PDZ_sf"/>
</dbReference>
<dbReference type="SMART" id="SM00326">
    <property type="entry name" value="SH3"/>
    <property type="match status" value="1"/>
</dbReference>
<dbReference type="InterPro" id="IPR008145">
    <property type="entry name" value="GK/Ca_channel_bsu"/>
</dbReference>
<dbReference type="SUPFAM" id="SSF52540">
    <property type="entry name" value="P-loop containing nucleoside triphosphate hydrolases"/>
    <property type="match status" value="1"/>
</dbReference>
<dbReference type="PANTHER" id="PTHR23122">
    <property type="entry name" value="MEMBRANE-ASSOCIATED GUANYLATE KINASE MAGUK"/>
    <property type="match status" value="1"/>
</dbReference>
<dbReference type="AlphaFoldDB" id="A0AAE1QPM3"/>
<dbReference type="Pfam" id="PF00625">
    <property type="entry name" value="Guanylate_kin"/>
    <property type="match status" value="1"/>
</dbReference>
<evidence type="ECO:0000259" key="5">
    <source>
        <dbReference type="PROSITE" id="PS50052"/>
    </source>
</evidence>
<dbReference type="CDD" id="cd00071">
    <property type="entry name" value="GMPK"/>
    <property type="match status" value="1"/>
</dbReference>
<dbReference type="InterPro" id="IPR020590">
    <property type="entry name" value="Guanylate_kinase_CS"/>
</dbReference>
<organism evidence="7 8">
    <name type="scientific">Anisodus tanguticus</name>
    <dbReference type="NCBI Taxonomy" id="243964"/>
    <lineage>
        <taxon>Eukaryota</taxon>
        <taxon>Viridiplantae</taxon>
        <taxon>Streptophyta</taxon>
        <taxon>Embryophyta</taxon>
        <taxon>Tracheophyta</taxon>
        <taxon>Spermatophyta</taxon>
        <taxon>Magnoliopsida</taxon>
        <taxon>eudicotyledons</taxon>
        <taxon>Gunneridae</taxon>
        <taxon>Pentapetalae</taxon>
        <taxon>asterids</taxon>
        <taxon>lamiids</taxon>
        <taxon>Solanales</taxon>
        <taxon>Solanaceae</taxon>
        <taxon>Solanoideae</taxon>
        <taxon>Hyoscyameae</taxon>
        <taxon>Anisodus</taxon>
    </lineage>
</organism>
<feature type="domain" description="Guanylate kinase-like" evidence="5">
    <location>
        <begin position="253"/>
        <end position="411"/>
    </location>
</feature>
<dbReference type="Pfam" id="PF00018">
    <property type="entry name" value="SH3_1"/>
    <property type="match status" value="1"/>
</dbReference>
<comment type="caution">
    <text evidence="7">The sequence shown here is derived from an EMBL/GenBank/DDBJ whole genome shotgun (WGS) entry which is preliminary data.</text>
</comment>
<accession>A0AAE1QPM3</accession>
<evidence type="ECO:0000259" key="6">
    <source>
        <dbReference type="PROSITE" id="PS50106"/>
    </source>
</evidence>
<dbReference type="SMART" id="SM00228">
    <property type="entry name" value="PDZ"/>
    <property type="match status" value="1"/>
</dbReference>
<dbReference type="Gene3D" id="3.40.50.300">
    <property type="entry name" value="P-loop containing nucleotide triphosphate hydrolases"/>
    <property type="match status" value="1"/>
</dbReference>
<dbReference type="SMART" id="SM00072">
    <property type="entry name" value="GuKc"/>
    <property type="match status" value="1"/>
</dbReference>
<evidence type="ECO:0000313" key="8">
    <source>
        <dbReference type="Proteomes" id="UP001291623"/>
    </source>
</evidence>
<evidence type="ECO:0000256" key="3">
    <source>
        <dbReference type="PROSITE-ProRule" id="PRU00192"/>
    </source>
</evidence>
<dbReference type="InterPro" id="IPR001452">
    <property type="entry name" value="SH3_domain"/>
</dbReference>
<dbReference type="InterPro" id="IPR036028">
    <property type="entry name" value="SH3-like_dom_sf"/>
</dbReference>
<dbReference type="InterPro" id="IPR050716">
    <property type="entry name" value="MAGUK"/>
</dbReference>
<dbReference type="FunFam" id="3.30.63.10:FF:000002">
    <property type="entry name" value="Guanylate kinase 1"/>
    <property type="match status" value="1"/>
</dbReference>
<reference evidence="7" key="1">
    <citation type="submission" date="2023-12" db="EMBL/GenBank/DDBJ databases">
        <title>Genome assembly of Anisodus tanguticus.</title>
        <authorList>
            <person name="Wang Y.-J."/>
        </authorList>
    </citation>
    <scope>NUCLEOTIDE SEQUENCE</scope>
    <source>
        <strain evidence="7">KB-2021</strain>
        <tissue evidence="7">Leaf</tissue>
    </source>
</reference>
<keyword evidence="8" id="KW-1185">Reference proteome</keyword>
<dbReference type="PROSITE" id="PS50002">
    <property type="entry name" value="SH3"/>
    <property type="match status" value="1"/>
</dbReference>
<dbReference type="PROSITE" id="PS50106">
    <property type="entry name" value="PDZ"/>
    <property type="match status" value="1"/>
</dbReference>
<dbReference type="Proteomes" id="UP001291623">
    <property type="component" value="Unassembled WGS sequence"/>
</dbReference>
<dbReference type="InterPro" id="IPR008144">
    <property type="entry name" value="Guanylate_kin-like_dom"/>
</dbReference>